<dbReference type="EC" id="3.5.99.6" evidence="1"/>
<dbReference type="PANTHER" id="PTHR42892">
    <property type="entry name" value="GLUCOSAMINE-6-PHOSPHATE DEAMINASE-LIKE PROTEIN BT_0258-RELATED"/>
    <property type="match status" value="1"/>
</dbReference>
<dbReference type="Gene3D" id="3.40.50.1360">
    <property type="match status" value="1"/>
</dbReference>
<dbReference type="SUPFAM" id="SSF100950">
    <property type="entry name" value="NagB/RpiA/CoA transferase-like"/>
    <property type="match status" value="1"/>
</dbReference>
<dbReference type="PANTHER" id="PTHR42892:SF1">
    <property type="entry name" value="GLUCOSAMINE-6-PHOSPHATE ISOMERASE"/>
    <property type="match status" value="1"/>
</dbReference>
<dbReference type="InterPro" id="IPR004547">
    <property type="entry name" value="Glucosamine6P_isomerase"/>
</dbReference>
<reference evidence="4" key="1">
    <citation type="journal article" date="2019" name="Int. J. Syst. Evol. Microbiol.">
        <title>The Global Catalogue of Microorganisms (GCM) 10K type strain sequencing project: providing services to taxonomists for standard genome sequencing and annotation.</title>
        <authorList>
            <consortium name="The Broad Institute Genomics Platform"/>
            <consortium name="The Broad Institute Genome Sequencing Center for Infectious Disease"/>
            <person name="Wu L."/>
            <person name="Ma J."/>
        </authorList>
    </citation>
    <scope>NUCLEOTIDE SEQUENCE [LARGE SCALE GENOMIC DNA]</scope>
    <source>
        <strain evidence="4">CCUG 57942</strain>
    </source>
</reference>
<accession>A0ABW4ZCV9</accession>
<feature type="domain" description="Glucosamine/galactosamine-6-phosphate isomerase" evidence="2">
    <location>
        <begin position="11"/>
        <end position="233"/>
    </location>
</feature>
<dbReference type="NCBIfam" id="TIGR00502">
    <property type="entry name" value="nagB"/>
    <property type="match status" value="1"/>
</dbReference>
<dbReference type="EMBL" id="JBHUJB010000049">
    <property type="protein sequence ID" value="MFD2159696.1"/>
    <property type="molecule type" value="Genomic_DNA"/>
</dbReference>
<evidence type="ECO:0000259" key="2">
    <source>
        <dbReference type="Pfam" id="PF01182"/>
    </source>
</evidence>
<evidence type="ECO:0000313" key="3">
    <source>
        <dbReference type="EMBL" id="MFD2159696.1"/>
    </source>
</evidence>
<evidence type="ECO:0000313" key="4">
    <source>
        <dbReference type="Proteomes" id="UP001597389"/>
    </source>
</evidence>
<sequence>MQKIPVEVFPSSQDAVAKLAAETAELIRSNEAAGKQTVLGLATGGTPIAYYKELIRLHKEDGLSFANVTSFNLDEYAGLPQDHVESYWYFMHQNLFNHIDIKPENINLPSGTVADADIPAHCAEYEQKIKDAGGIDLQILGIGRTGHIGFNEPGSPKDSLTRAIELDPITREDAAPAFGGLDNVPTAAITMGCGTILAARRIVLMAWGEGKAPIVNEAVTGPVNDIVSASYLQEHANSVFYIDQAAASKLEA</sequence>
<dbReference type="CDD" id="cd01399">
    <property type="entry name" value="GlcN6P_deaminase"/>
    <property type="match status" value="1"/>
</dbReference>
<dbReference type="Proteomes" id="UP001597389">
    <property type="component" value="Unassembled WGS sequence"/>
</dbReference>
<keyword evidence="3" id="KW-0378">Hydrolase</keyword>
<dbReference type="InterPro" id="IPR037171">
    <property type="entry name" value="NagB/RpiA_transferase-like"/>
</dbReference>
<protein>
    <recommendedName>
        <fullName evidence="1">Glucosamine-6-phosphate deaminase</fullName>
        <ecNumber evidence="1">3.5.99.6</ecNumber>
    </recommendedName>
</protein>
<comment type="caution">
    <text evidence="3">The sequence shown here is derived from an EMBL/GenBank/DDBJ whole genome shotgun (WGS) entry which is preliminary data.</text>
</comment>
<name>A0ABW4ZCV9_9BACT</name>
<evidence type="ECO:0000256" key="1">
    <source>
        <dbReference type="NCBIfam" id="TIGR00502"/>
    </source>
</evidence>
<dbReference type="InterPro" id="IPR006148">
    <property type="entry name" value="Glc/Gal-6P_isomerase"/>
</dbReference>
<dbReference type="InterPro" id="IPR052960">
    <property type="entry name" value="GlcN6P_deaminase-like"/>
</dbReference>
<proteinExistence type="predicted"/>
<dbReference type="Pfam" id="PF01182">
    <property type="entry name" value="Glucosamine_iso"/>
    <property type="match status" value="1"/>
</dbReference>
<dbReference type="RefSeq" id="WP_377178368.1">
    <property type="nucleotide sequence ID" value="NZ_JBHUJB010000049.1"/>
</dbReference>
<keyword evidence="4" id="KW-1185">Reference proteome</keyword>
<organism evidence="3 4">
    <name type="scientific">Rubritalea tangerina</name>
    <dbReference type="NCBI Taxonomy" id="430798"/>
    <lineage>
        <taxon>Bacteria</taxon>
        <taxon>Pseudomonadati</taxon>
        <taxon>Verrucomicrobiota</taxon>
        <taxon>Verrucomicrobiia</taxon>
        <taxon>Verrucomicrobiales</taxon>
        <taxon>Rubritaleaceae</taxon>
        <taxon>Rubritalea</taxon>
    </lineage>
</organism>
<gene>
    <name evidence="3" type="primary">nagB</name>
    <name evidence="3" type="ORF">ACFSW8_12375</name>
</gene>
<dbReference type="GO" id="GO:0004342">
    <property type="term" value="F:glucosamine-6-phosphate deaminase activity"/>
    <property type="evidence" value="ECO:0007669"/>
    <property type="project" value="UniProtKB-EC"/>
</dbReference>